<dbReference type="PROSITE" id="PS51257">
    <property type="entry name" value="PROKAR_LIPOPROTEIN"/>
    <property type="match status" value="1"/>
</dbReference>
<sequence>MHDPKMLVSWLTVFAAAGLACYLGYRTKSPIRHGGVIGTLVVYSFYGFLPAIAMNAIMATLNEIGVWESGGDTDIGPVLTPLLMTPLYWIGAFFGMSRSKK</sequence>
<feature type="transmembrane region" description="Helical" evidence="1">
    <location>
        <begin position="78"/>
        <end position="96"/>
    </location>
</feature>
<feature type="transmembrane region" description="Helical" evidence="1">
    <location>
        <begin position="6"/>
        <end position="25"/>
    </location>
</feature>
<dbReference type="Proteomes" id="UP000672097">
    <property type="component" value="Unassembled WGS sequence"/>
</dbReference>
<evidence type="ECO:0000256" key="1">
    <source>
        <dbReference type="SAM" id="Phobius"/>
    </source>
</evidence>
<comment type="caution">
    <text evidence="2">The sequence shown here is derived from an EMBL/GenBank/DDBJ whole genome shotgun (WGS) entry which is preliminary data.</text>
</comment>
<accession>A0ABS5E1W1</accession>
<keyword evidence="3" id="KW-1185">Reference proteome</keyword>
<gene>
    <name evidence="2" type="ORF">KAK11_18755</name>
</gene>
<name>A0ABS5E1W1_9BURK</name>
<evidence type="ECO:0000313" key="3">
    <source>
        <dbReference type="Proteomes" id="UP000672097"/>
    </source>
</evidence>
<proteinExistence type="predicted"/>
<keyword evidence="1" id="KW-0812">Transmembrane</keyword>
<evidence type="ECO:0000313" key="2">
    <source>
        <dbReference type="EMBL" id="MBQ0937372.1"/>
    </source>
</evidence>
<keyword evidence="1" id="KW-0472">Membrane</keyword>
<feature type="transmembrane region" description="Helical" evidence="1">
    <location>
        <begin position="37"/>
        <end position="58"/>
    </location>
</feature>
<dbReference type="EMBL" id="JAGQDG010000008">
    <property type="protein sequence ID" value="MBQ0937372.1"/>
    <property type="molecule type" value="Genomic_DNA"/>
</dbReference>
<dbReference type="RefSeq" id="WP_210810905.1">
    <property type="nucleotide sequence ID" value="NZ_JAGQDG010000008.1"/>
</dbReference>
<reference evidence="2 3" key="1">
    <citation type="submission" date="2021-04" db="EMBL/GenBank/DDBJ databases">
        <title>The genome sequence of type strain Ideonella paludis KCTC 32238.</title>
        <authorList>
            <person name="Liu Y."/>
        </authorList>
    </citation>
    <scope>NUCLEOTIDE SEQUENCE [LARGE SCALE GENOMIC DNA]</scope>
    <source>
        <strain evidence="2 3">KCTC 32238</strain>
    </source>
</reference>
<organism evidence="2 3">
    <name type="scientific">Ideonella paludis</name>
    <dbReference type="NCBI Taxonomy" id="1233411"/>
    <lineage>
        <taxon>Bacteria</taxon>
        <taxon>Pseudomonadati</taxon>
        <taxon>Pseudomonadota</taxon>
        <taxon>Betaproteobacteria</taxon>
        <taxon>Burkholderiales</taxon>
        <taxon>Sphaerotilaceae</taxon>
        <taxon>Ideonella</taxon>
    </lineage>
</organism>
<keyword evidence="1" id="KW-1133">Transmembrane helix</keyword>
<protein>
    <submittedName>
        <fullName evidence="2">Uncharacterized protein</fullName>
    </submittedName>
</protein>